<accession>A0A4S4G4M5</accession>
<gene>
    <name evidence="1" type="ORF">E5986_02410</name>
</gene>
<dbReference type="Proteomes" id="UP000308978">
    <property type="component" value="Unassembled WGS sequence"/>
</dbReference>
<reference evidence="1 2" key="1">
    <citation type="submission" date="2019-04" db="EMBL/GenBank/DDBJ databases">
        <title>Microbes associate with the intestines of laboratory mice.</title>
        <authorList>
            <person name="Navarre W."/>
            <person name="Wong E."/>
            <person name="Huang K.C."/>
            <person name="Tropini C."/>
            <person name="Ng K."/>
            <person name="Yu B."/>
        </authorList>
    </citation>
    <scope>NUCLEOTIDE SEQUENCE [LARGE SCALE GENOMIC DNA]</scope>
    <source>
        <strain evidence="1 2">NM80_B27</strain>
    </source>
</reference>
<sequence length="151" mass="15741">MHTFLAVEPCDYEIRGLYRFATLKDTGLAEALADVWPDQPRLLMVAADPADATTTENLALDLASALTKAGRGVGEVRVLEQDTAEHAAPLLAGAQVVVLADGDDEKRAAFYADINLADCLATADGNVVLIGLDGAALEAAGVAVSADRTFN</sequence>
<comment type="caution">
    <text evidence="1">The sequence shown here is derived from an EMBL/GenBank/DDBJ whole genome shotgun (WGS) entry which is preliminary data.</text>
</comment>
<protein>
    <submittedName>
        <fullName evidence="1">Uncharacterized protein</fullName>
    </submittedName>
</protein>
<dbReference type="RefSeq" id="WP_016308754.1">
    <property type="nucleotide sequence ID" value="NZ_SSTJ01000002.1"/>
</dbReference>
<proteinExistence type="predicted"/>
<dbReference type="GeneID" id="82190143"/>
<dbReference type="AlphaFoldDB" id="A0A4S4G4M5"/>
<evidence type="ECO:0000313" key="2">
    <source>
        <dbReference type="Proteomes" id="UP000308978"/>
    </source>
</evidence>
<evidence type="ECO:0000313" key="1">
    <source>
        <dbReference type="EMBL" id="THG38293.1"/>
    </source>
</evidence>
<organism evidence="1 2">
    <name type="scientific">Adlercreutzia caecimuris</name>
    <dbReference type="NCBI Taxonomy" id="671266"/>
    <lineage>
        <taxon>Bacteria</taxon>
        <taxon>Bacillati</taxon>
        <taxon>Actinomycetota</taxon>
        <taxon>Coriobacteriia</taxon>
        <taxon>Eggerthellales</taxon>
        <taxon>Eggerthellaceae</taxon>
        <taxon>Adlercreutzia</taxon>
    </lineage>
</organism>
<dbReference type="EMBL" id="SSTJ01000002">
    <property type="protein sequence ID" value="THG38293.1"/>
    <property type="molecule type" value="Genomic_DNA"/>
</dbReference>
<name>A0A4S4G4M5_9ACTN</name>